<protein>
    <recommendedName>
        <fullName evidence="3">Beta-lactamase class A catalytic domain-containing protein</fullName>
    </recommendedName>
</protein>
<gene>
    <name evidence="4" type="ORF">Air01nite_34110</name>
</gene>
<dbReference type="Gene3D" id="3.40.710.10">
    <property type="entry name" value="DD-peptidase/beta-lactamase superfamily"/>
    <property type="match status" value="1"/>
</dbReference>
<feature type="transmembrane region" description="Helical" evidence="1">
    <location>
        <begin position="401"/>
        <end position="419"/>
    </location>
</feature>
<keyword evidence="5" id="KW-1185">Reference proteome</keyword>
<feature type="chain" id="PRO_5045480835" description="Beta-lactamase class A catalytic domain-containing protein" evidence="2">
    <location>
        <begin position="24"/>
        <end position="444"/>
    </location>
</feature>
<dbReference type="SUPFAM" id="SSF56601">
    <property type="entry name" value="beta-lactamase/transpeptidase-like"/>
    <property type="match status" value="1"/>
</dbReference>
<evidence type="ECO:0000313" key="4">
    <source>
        <dbReference type="EMBL" id="GIF57316.1"/>
    </source>
</evidence>
<evidence type="ECO:0000256" key="2">
    <source>
        <dbReference type="SAM" id="SignalP"/>
    </source>
</evidence>
<keyword evidence="1" id="KW-0472">Membrane</keyword>
<evidence type="ECO:0000313" key="5">
    <source>
        <dbReference type="Proteomes" id="UP000624325"/>
    </source>
</evidence>
<dbReference type="Proteomes" id="UP000624325">
    <property type="component" value="Unassembled WGS sequence"/>
</dbReference>
<comment type="caution">
    <text evidence="4">The sequence shown here is derived from an EMBL/GenBank/DDBJ whole genome shotgun (WGS) entry which is preliminary data.</text>
</comment>
<keyword evidence="1" id="KW-0812">Transmembrane</keyword>
<keyword evidence="2" id="KW-0732">Signal</keyword>
<accession>A0ABQ4C3F9</accession>
<keyword evidence="1" id="KW-1133">Transmembrane helix</keyword>
<dbReference type="Pfam" id="PF13354">
    <property type="entry name" value="Beta-lactamase2"/>
    <property type="match status" value="1"/>
</dbReference>
<dbReference type="PANTHER" id="PTHR35333">
    <property type="entry name" value="BETA-LACTAMASE"/>
    <property type="match status" value="1"/>
</dbReference>
<sequence length="444" mass="46985">MARWYAALMAVVLLVAPASPALAGPPGSAPGALVWMPAGDGIFSVDVGARTVRWRSCAVDTGRVYNPGMRVAGGAAVGRITFEGQSFRYRVPLVGRSTGTLEIGRRTLSGPTVTSPQPPVSSSLGRRLLPLASRLQAIVDAAPVTAGVSVRDLSGRFGEQQVSVAGRFRPKAASVIKLWVLVELMRRIDCGQAAYPDTVLVLPSDVVGGTGELQHEDFPQEVTLFRLAQYMIKYSDNTATNVLIDYLGGFAPLNALIDSMNQRETVLGRKMLATPPPENYTSPDDVISLLGAVWSGQVLGPVNRDLMLSFMLEQTLNGKIPAALPSGVPVAHKTGELTDVSHDVGYYLIPGTEIAVAFLTAGPEPLGAATVRELARAVYDYIEQPPPVGALPITGGPLLPMSYAGGFLVLFGASLIVLFRRSGSSTALACWLRRACTLFRAGGC</sequence>
<evidence type="ECO:0000259" key="3">
    <source>
        <dbReference type="Pfam" id="PF13354"/>
    </source>
</evidence>
<organism evidence="4 5">
    <name type="scientific">Asanoa iriomotensis</name>
    <dbReference type="NCBI Taxonomy" id="234613"/>
    <lineage>
        <taxon>Bacteria</taxon>
        <taxon>Bacillati</taxon>
        <taxon>Actinomycetota</taxon>
        <taxon>Actinomycetes</taxon>
        <taxon>Micromonosporales</taxon>
        <taxon>Micromonosporaceae</taxon>
        <taxon>Asanoa</taxon>
    </lineage>
</organism>
<dbReference type="InterPro" id="IPR045155">
    <property type="entry name" value="Beta-lactam_cat"/>
</dbReference>
<dbReference type="RefSeq" id="WP_203703447.1">
    <property type="nucleotide sequence ID" value="NZ_BAAALU010000016.1"/>
</dbReference>
<dbReference type="InterPro" id="IPR000871">
    <property type="entry name" value="Beta-lactam_class-A"/>
</dbReference>
<name>A0ABQ4C3F9_9ACTN</name>
<feature type="signal peptide" evidence="2">
    <location>
        <begin position="1"/>
        <end position="23"/>
    </location>
</feature>
<feature type="domain" description="Beta-lactamase class A catalytic" evidence="3">
    <location>
        <begin position="147"/>
        <end position="359"/>
    </location>
</feature>
<reference evidence="4 5" key="1">
    <citation type="submission" date="2021-01" db="EMBL/GenBank/DDBJ databases">
        <title>Whole genome shotgun sequence of Asanoa iriomotensis NBRC 100142.</title>
        <authorList>
            <person name="Komaki H."/>
            <person name="Tamura T."/>
        </authorList>
    </citation>
    <scope>NUCLEOTIDE SEQUENCE [LARGE SCALE GENOMIC DNA]</scope>
    <source>
        <strain evidence="4 5">NBRC 100142</strain>
    </source>
</reference>
<evidence type="ECO:0000256" key="1">
    <source>
        <dbReference type="SAM" id="Phobius"/>
    </source>
</evidence>
<dbReference type="EMBL" id="BONC01000022">
    <property type="protein sequence ID" value="GIF57316.1"/>
    <property type="molecule type" value="Genomic_DNA"/>
</dbReference>
<proteinExistence type="predicted"/>
<dbReference type="PANTHER" id="PTHR35333:SF3">
    <property type="entry name" value="BETA-LACTAMASE-TYPE TRANSPEPTIDASE FOLD CONTAINING PROTEIN"/>
    <property type="match status" value="1"/>
</dbReference>
<dbReference type="InterPro" id="IPR012338">
    <property type="entry name" value="Beta-lactam/transpept-like"/>
</dbReference>